<dbReference type="CDD" id="cd00071">
    <property type="entry name" value="GMPK"/>
    <property type="match status" value="1"/>
</dbReference>
<dbReference type="PANTHER" id="PTHR23117">
    <property type="entry name" value="GUANYLATE KINASE-RELATED"/>
    <property type="match status" value="1"/>
</dbReference>
<keyword evidence="7" id="KW-1185">Reference proteome</keyword>
<feature type="region of interest" description="Disordered" evidence="4">
    <location>
        <begin position="184"/>
        <end position="214"/>
    </location>
</feature>
<evidence type="ECO:0000256" key="3">
    <source>
        <dbReference type="ARBA" id="ARBA00022777"/>
    </source>
</evidence>
<protein>
    <recommendedName>
        <fullName evidence="5">Guanylate kinase-like domain-containing protein</fullName>
    </recommendedName>
</protein>
<name>A0A0D3JQP0_EMIH1</name>
<keyword evidence="2" id="KW-0808">Transferase</keyword>
<dbReference type="PROSITE" id="PS00856">
    <property type="entry name" value="GUANYLATE_KINASE_1"/>
    <property type="match status" value="1"/>
</dbReference>
<dbReference type="GeneID" id="17271371"/>
<reference evidence="6" key="2">
    <citation type="submission" date="2024-10" db="UniProtKB">
        <authorList>
            <consortium name="EnsemblProtists"/>
        </authorList>
    </citation>
    <scope>IDENTIFICATION</scope>
</reference>
<dbReference type="GO" id="GO:0005829">
    <property type="term" value="C:cytosol"/>
    <property type="evidence" value="ECO:0007669"/>
    <property type="project" value="TreeGrafter"/>
</dbReference>
<reference evidence="7" key="1">
    <citation type="journal article" date="2013" name="Nature">
        <title>Pan genome of the phytoplankton Emiliania underpins its global distribution.</title>
        <authorList>
            <person name="Read B.A."/>
            <person name="Kegel J."/>
            <person name="Klute M.J."/>
            <person name="Kuo A."/>
            <person name="Lefebvre S.C."/>
            <person name="Maumus F."/>
            <person name="Mayer C."/>
            <person name="Miller J."/>
            <person name="Monier A."/>
            <person name="Salamov A."/>
            <person name="Young J."/>
            <person name="Aguilar M."/>
            <person name="Claverie J.M."/>
            <person name="Frickenhaus S."/>
            <person name="Gonzalez K."/>
            <person name="Herman E.K."/>
            <person name="Lin Y.C."/>
            <person name="Napier J."/>
            <person name="Ogata H."/>
            <person name="Sarno A.F."/>
            <person name="Shmutz J."/>
            <person name="Schroeder D."/>
            <person name="de Vargas C."/>
            <person name="Verret F."/>
            <person name="von Dassow P."/>
            <person name="Valentin K."/>
            <person name="Van de Peer Y."/>
            <person name="Wheeler G."/>
            <person name="Dacks J.B."/>
            <person name="Delwiche C.F."/>
            <person name="Dyhrman S.T."/>
            <person name="Glockner G."/>
            <person name="John U."/>
            <person name="Richards T."/>
            <person name="Worden A.Z."/>
            <person name="Zhang X."/>
            <person name="Grigoriev I.V."/>
            <person name="Allen A.E."/>
            <person name="Bidle K."/>
            <person name="Borodovsky M."/>
            <person name="Bowler C."/>
            <person name="Brownlee C."/>
            <person name="Cock J.M."/>
            <person name="Elias M."/>
            <person name="Gladyshev V.N."/>
            <person name="Groth M."/>
            <person name="Guda C."/>
            <person name="Hadaegh A."/>
            <person name="Iglesias-Rodriguez M.D."/>
            <person name="Jenkins J."/>
            <person name="Jones B.M."/>
            <person name="Lawson T."/>
            <person name="Leese F."/>
            <person name="Lindquist E."/>
            <person name="Lobanov A."/>
            <person name="Lomsadze A."/>
            <person name="Malik S.B."/>
            <person name="Marsh M.E."/>
            <person name="Mackinder L."/>
            <person name="Mock T."/>
            <person name="Mueller-Roeber B."/>
            <person name="Pagarete A."/>
            <person name="Parker M."/>
            <person name="Probert I."/>
            <person name="Quesneville H."/>
            <person name="Raines C."/>
            <person name="Rensing S.A."/>
            <person name="Riano-Pachon D.M."/>
            <person name="Richier S."/>
            <person name="Rokitta S."/>
            <person name="Shiraiwa Y."/>
            <person name="Soanes D.M."/>
            <person name="van der Giezen M."/>
            <person name="Wahlund T.M."/>
            <person name="Williams B."/>
            <person name="Wilson W."/>
            <person name="Wolfe G."/>
            <person name="Wurch L.L."/>
        </authorList>
    </citation>
    <scope>NUCLEOTIDE SEQUENCE</scope>
</reference>
<dbReference type="PaxDb" id="2903-EOD25825"/>
<feature type="domain" description="Guanylate kinase-like" evidence="5">
    <location>
        <begin position="3"/>
        <end position="182"/>
    </location>
</feature>
<dbReference type="AlphaFoldDB" id="A0A0D3JQP0"/>
<dbReference type="RefSeq" id="XP_005778254.1">
    <property type="nucleotide sequence ID" value="XM_005778197.1"/>
</dbReference>
<dbReference type="SUPFAM" id="SSF52540">
    <property type="entry name" value="P-loop containing nucleoside triphosphate hydrolases"/>
    <property type="match status" value="1"/>
</dbReference>
<dbReference type="PROSITE" id="PS50052">
    <property type="entry name" value="GUANYLATE_KINASE_2"/>
    <property type="match status" value="1"/>
</dbReference>
<dbReference type="KEGG" id="ehx:EMIHUDRAFT_450399"/>
<dbReference type="SMART" id="SM00072">
    <property type="entry name" value="GuKc"/>
    <property type="match status" value="1"/>
</dbReference>
<feature type="compositionally biased region" description="Low complexity" evidence="4">
    <location>
        <begin position="264"/>
        <end position="285"/>
    </location>
</feature>
<dbReference type="Proteomes" id="UP000013827">
    <property type="component" value="Unassembled WGS sequence"/>
</dbReference>
<evidence type="ECO:0000256" key="4">
    <source>
        <dbReference type="SAM" id="MobiDB-lite"/>
    </source>
</evidence>
<keyword evidence="3" id="KW-0418">Kinase</keyword>
<comment type="similarity">
    <text evidence="1">Belongs to the guanylate kinase family.</text>
</comment>
<evidence type="ECO:0000313" key="7">
    <source>
        <dbReference type="Proteomes" id="UP000013827"/>
    </source>
</evidence>
<dbReference type="Pfam" id="PF00625">
    <property type="entry name" value="Guanylate_kin"/>
    <property type="match status" value="1"/>
</dbReference>
<dbReference type="InterPro" id="IPR008145">
    <property type="entry name" value="GK/Ca_channel_bsu"/>
</dbReference>
<evidence type="ECO:0000256" key="1">
    <source>
        <dbReference type="ARBA" id="ARBA00005790"/>
    </source>
</evidence>
<sequence>MSVRPLVMAGPSGVGKGTLIARLMKDFPGSFGFCVSHTTRSPRPGEEDGIAYHFTELGAMKKMVEAGHFLEYADVHGNLYGTSRAAVEKVAQAGCICILDIDVMHGRDVFTGERLHAVTWAPALEARLRGRGTETEARVQRRLANAAAEIGYATERGGANFDAVLVNDDLEQCYAQLKAPFPPTHAADTLRKTYPRTHARRRSPFPGSTPATRKDSACSAVRSCVALPSLHAPALLLRSRGTHAASRALLDCGDDEGGVPGLRSPKTPSPSASPKSPTKSKTQPPARASASSTEAS</sequence>
<accession>A0A0D3JQP0</accession>
<dbReference type="InterPro" id="IPR008144">
    <property type="entry name" value="Guanylate_kin-like_dom"/>
</dbReference>
<dbReference type="EnsemblProtists" id="EOD25825">
    <property type="protein sequence ID" value="EOD25825"/>
    <property type="gene ID" value="EMIHUDRAFT_450399"/>
</dbReference>
<evidence type="ECO:0000259" key="5">
    <source>
        <dbReference type="PROSITE" id="PS50052"/>
    </source>
</evidence>
<feature type="compositionally biased region" description="Basic residues" evidence="4">
    <location>
        <begin position="193"/>
        <end position="203"/>
    </location>
</feature>
<dbReference type="STRING" id="2903.R1EGJ6"/>
<proteinExistence type="inferred from homology"/>
<dbReference type="InterPro" id="IPR020590">
    <property type="entry name" value="Guanylate_kinase_CS"/>
</dbReference>
<evidence type="ECO:0000313" key="6">
    <source>
        <dbReference type="EnsemblProtists" id="EOD25825"/>
    </source>
</evidence>
<dbReference type="InterPro" id="IPR027417">
    <property type="entry name" value="P-loop_NTPase"/>
</dbReference>
<feature type="region of interest" description="Disordered" evidence="4">
    <location>
        <begin position="252"/>
        <end position="296"/>
    </location>
</feature>
<dbReference type="HOGENOM" id="CLU_941439_0_0_1"/>
<dbReference type="PANTHER" id="PTHR23117:SF13">
    <property type="entry name" value="GUANYLATE KINASE"/>
    <property type="match status" value="1"/>
</dbReference>
<dbReference type="Gene3D" id="3.40.50.300">
    <property type="entry name" value="P-loop containing nucleotide triphosphate hydrolases"/>
    <property type="match status" value="1"/>
</dbReference>
<dbReference type="eggNOG" id="KOG0707">
    <property type="taxonomic scope" value="Eukaryota"/>
</dbReference>
<dbReference type="GO" id="GO:0004385">
    <property type="term" value="F:GMP kinase activity"/>
    <property type="evidence" value="ECO:0007669"/>
    <property type="project" value="TreeGrafter"/>
</dbReference>
<organism evidence="6 7">
    <name type="scientific">Emiliania huxleyi (strain CCMP1516)</name>
    <dbReference type="NCBI Taxonomy" id="280463"/>
    <lineage>
        <taxon>Eukaryota</taxon>
        <taxon>Haptista</taxon>
        <taxon>Haptophyta</taxon>
        <taxon>Prymnesiophyceae</taxon>
        <taxon>Isochrysidales</taxon>
        <taxon>Noelaerhabdaceae</taxon>
        <taxon>Emiliania</taxon>
    </lineage>
</organism>
<evidence type="ECO:0000256" key="2">
    <source>
        <dbReference type="ARBA" id="ARBA00022679"/>
    </source>
</evidence>